<reference evidence="4" key="1">
    <citation type="submission" date="2017-09" db="EMBL/GenBank/DDBJ databases">
        <authorList>
            <person name="Varghese N."/>
            <person name="Submissions S."/>
        </authorList>
    </citation>
    <scope>NUCLEOTIDE SEQUENCE [LARGE SCALE GENOMIC DNA]</scope>
    <source>
        <strain evidence="4">CGMCC 1.12641</strain>
    </source>
</reference>
<keyword evidence="1" id="KW-0175">Coiled coil</keyword>
<feature type="coiled-coil region" evidence="1">
    <location>
        <begin position="33"/>
        <end position="60"/>
    </location>
</feature>
<proteinExistence type="predicted"/>
<dbReference type="Proteomes" id="UP000219193">
    <property type="component" value="Unassembled WGS sequence"/>
</dbReference>
<evidence type="ECO:0000256" key="1">
    <source>
        <dbReference type="SAM" id="Coils"/>
    </source>
</evidence>
<protein>
    <submittedName>
        <fullName evidence="3">Uncharacterized protein</fullName>
    </submittedName>
</protein>
<keyword evidence="2" id="KW-0472">Membrane</keyword>
<evidence type="ECO:0000256" key="2">
    <source>
        <dbReference type="SAM" id="Phobius"/>
    </source>
</evidence>
<evidence type="ECO:0000313" key="3">
    <source>
        <dbReference type="EMBL" id="SOC78887.1"/>
    </source>
</evidence>
<keyword evidence="4" id="KW-1185">Reference proteome</keyword>
<sequence>MKFKSDVIWALLLIVIATISFYLGIQTGHFETEKALDITIQQKEEQISGLEQKIHQLSEELTSRGIFSYPQATVMPGKNNSAASVLINLNGKDAIKNLEIERRLIRDYTDTAISPSDFPRRGTKTSIGTLNAHNPVAFEIGSFKSEMAVDLIYRSQGKKWHQYIRARKTPSGELKTFWVITNDESEVIDKHIDEGFPVNEEGEFTFGANRDLKYSEIRMNSIFHPYPGE</sequence>
<dbReference type="AlphaFoldDB" id="A0A285X0M5"/>
<feature type="transmembrane region" description="Helical" evidence="2">
    <location>
        <begin position="7"/>
        <end position="25"/>
    </location>
</feature>
<gene>
    <name evidence="3" type="ORF">SAMN06296241_0406</name>
</gene>
<dbReference type="RefSeq" id="WP_097054677.1">
    <property type="nucleotide sequence ID" value="NZ_OCMF01000001.1"/>
</dbReference>
<dbReference type="EMBL" id="OCMF01000001">
    <property type="protein sequence ID" value="SOC78887.1"/>
    <property type="molecule type" value="Genomic_DNA"/>
</dbReference>
<accession>A0A285X0M5</accession>
<organism evidence="3 4">
    <name type="scientific">Salinimicrobium sediminis</name>
    <dbReference type="NCBI Taxonomy" id="1343891"/>
    <lineage>
        <taxon>Bacteria</taxon>
        <taxon>Pseudomonadati</taxon>
        <taxon>Bacteroidota</taxon>
        <taxon>Flavobacteriia</taxon>
        <taxon>Flavobacteriales</taxon>
        <taxon>Flavobacteriaceae</taxon>
        <taxon>Salinimicrobium</taxon>
    </lineage>
</organism>
<keyword evidence="2" id="KW-0812">Transmembrane</keyword>
<dbReference type="OrthoDB" id="1440259at2"/>
<name>A0A285X0M5_9FLAO</name>
<keyword evidence="2" id="KW-1133">Transmembrane helix</keyword>
<evidence type="ECO:0000313" key="4">
    <source>
        <dbReference type="Proteomes" id="UP000219193"/>
    </source>
</evidence>